<protein>
    <submittedName>
        <fullName evidence="3">Chromosome segregation protein SMC</fullName>
    </submittedName>
</protein>
<keyword evidence="4" id="KW-1185">Reference proteome</keyword>
<dbReference type="SUPFAM" id="SSF52540">
    <property type="entry name" value="P-loop containing nucleoside triphosphate hydrolases"/>
    <property type="match status" value="1"/>
</dbReference>
<dbReference type="OrthoDB" id="9795626at2"/>
<dbReference type="GO" id="GO:0016887">
    <property type="term" value="F:ATP hydrolysis activity"/>
    <property type="evidence" value="ECO:0007669"/>
    <property type="project" value="InterPro"/>
</dbReference>
<dbReference type="InterPro" id="IPR038729">
    <property type="entry name" value="Rad50/SbcC_AAA"/>
</dbReference>
<dbReference type="Pfam" id="PF13558">
    <property type="entry name" value="SbcC_Walker_B"/>
    <property type="match status" value="1"/>
</dbReference>
<comment type="caution">
    <text evidence="3">The sequence shown here is derived from an EMBL/GenBank/DDBJ whole genome shotgun (WGS) entry which is preliminary data.</text>
</comment>
<evidence type="ECO:0000259" key="2">
    <source>
        <dbReference type="Pfam" id="PF13476"/>
    </source>
</evidence>
<dbReference type="EMBL" id="LMBR01000101">
    <property type="protein sequence ID" value="KUL30163.1"/>
    <property type="molecule type" value="Genomic_DNA"/>
</dbReference>
<dbReference type="Gene3D" id="3.40.50.300">
    <property type="entry name" value="P-loop containing nucleotide triphosphate hydrolases"/>
    <property type="match status" value="2"/>
</dbReference>
<feature type="domain" description="Rad50/SbcC-type AAA" evidence="2">
    <location>
        <begin position="5"/>
        <end position="208"/>
    </location>
</feature>
<dbReference type="Proteomes" id="UP000053937">
    <property type="component" value="Unassembled WGS sequence"/>
</dbReference>
<dbReference type="RefSeq" id="WP_059138807.1">
    <property type="nucleotide sequence ID" value="NZ_LMBR01000101.1"/>
</dbReference>
<organism evidence="3 4">
    <name type="scientific">Chlorobium limicola</name>
    <dbReference type="NCBI Taxonomy" id="1092"/>
    <lineage>
        <taxon>Bacteria</taxon>
        <taxon>Pseudomonadati</taxon>
        <taxon>Chlorobiota</taxon>
        <taxon>Chlorobiia</taxon>
        <taxon>Chlorobiales</taxon>
        <taxon>Chlorobiaceae</taxon>
        <taxon>Chlorobium/Pelodictyon group</taxon>
        <taxon>Chlorobium</taxon>
    </lineage>
</organism>
<dbReference type="AlphaFoldDB" id="A0A101JNF4"/>
<dbReference type="Pfam" id="PF13476">
    <property type="entry name" value="AAA_23"/>
    <property type="match status" value="1"/>
</dbReference>
<keyword evidence="1" id="KW-0175">Coiled coil</keyword>
<feature type="coiled-coil region" evidence="1">
    <location>
        <begin position="379"/>
        <end position="420"/>
    </location>
</feature>
<evidence type="ECO:0000313" key="3">
    <source>
        <dbReference type="EMBL" id="KUL30163.1"/>
    </source>
</evidence>
<reference evidence="3 4" key="1">
    <citation type="submission" date="2015-10" db="EMBL/GenBank/DDBJ databases">
        <title>Draft Genome Sequence of Chlorobium limicola strain Frasassi Growing under Artificial Lighting in the Frasassi Cave System.</title>
        <authorList>
            <person name="Mansor M."/>
            <person name="Macalady J."/>
        </authorList>
    </citation>
    <scope>NUCLEOTIDE SEQUENCE [LARGE SCALE GENOMIC DNA]</scope>
    <source>
        <strain evidence="3 4">Frasassi</strain>
    </source>
</reference>
<name>A0A101JNF4_CHLLI</name>
<gene>
    <name evidence="3" type="ORF">ASB62_04520</name>
</gene>
<evidence type="ECO:0000256" key="1">
    <source>
        <dbReference type="SAM" id="Coils"/>
    </source>
</evidence>
<sequence length="1223" mass="136407">MKILSLRFKNLNSLAGEWSIDFTAPEYVSDGIFAITGPTGSGKTTILDAISLALYGQTPRLEKVNMSGNEIMSRHTAECFAEVVFEAGTGRYRCHWSQHRARRNPQGLLQAQKHEISDETTGRILESKLQDTLAAVVERTGMDFHQFTRSMLLAQGGFAAFLQAPPDERSPVLEQITGTEIYSAISIKVHERNRLEQQKLDALREECSGILLLGADELAEADAGLKDREEQEAGIVGVKSKTEAALRWLRQIAVMKAELAGMDEEFREFRNREERFHPDRQRQEMAIRASRFEPAYTAVMQLRQLQERDLQDKTAAELELERSKAVFDERAEEFREAEQRLMLLKEEEAALSGVIRVVRALDLQISAGEERRIQSESALSVLQKRIAASEGQLDEAERELQSERKKLEEAERYLSEHEKDGGLAASLSGIEEKVRQCRDAEAAELDAHKTRNEASKRLERAAIALRELMPATAGARKDFDSCLNLRRELAGQLEGLLEGRSLSALRSEAAVIHERIRTLEVLQARLMQLAGFEERGFAVRQALGAAEAELKRNAFELDRISLFQRKEEQIVEGLQREAELQGKIRSLEDERRMLQDGLPCPLCGSIHHPFAGEELPDADAAADALRQARLSLHERVLEITGLRVAAARLETEIQQLQRQRDELCTSIETELQWCRSSAGTLSIEGEPSVETIAAMLDGFRLLSIKLTAKLADAERIDSANTAAAQDEKKLQQRLTEAMRQQESAGYVLNTAEAEDARARENESEAREKRKTFDALLNLDLADYAIAAGSDLPYPDALRLLHSRLQRWQEVQLRKEAAGQRITVLEGIRSVQQEFLKTNREDCLQKETGYAAEQSALAGLQLQREGLFGSKKTDEEERRAAEAARCAEGALEEARSGREVASQRIVTLSERVAMLGASSAERAVMISEKRDLLVHELSGGGFESLERFLSARLDRDEFERLEKQAAELDARRLELETLKGERRNKLQQEEERELTGSSAEALSEELESLSASLGSLRSDIASLKIRLQEHERAALLLRQKTSALAEQQIECARWSALNELIGSSDGKKFRNFAQGLTFEIMIGHANRQLAGMTDRYLLVRSSGHPLAIDVIDTWQAGEVRSTKNLSGGESFIVSLALALGLSHMSSRNVRVDSLFLDEGFGTLDEESLDTALQTLSGLRQNGKIIGIISHVPVLKERIAARIRVHPVSGGRSRLSGPGVIQGNG</sequence>
<feature type="coiled-coil region" evidence="1">
    <location>
        <begin position="720"/>
        <end position="768"/>
    </location>
</feature>
<dbReference type="PANTHER" id="PTHR32114">
    <property type="entry name" value="ABC TRANSPORTER ABCH.3"/>
    <property type="match status" value="1"/>
</dbReference>
<dbReference type="InterPro" id="IPR027417">
    <property type="entry name" value="P-loop_NTPase"/>
</dbReference>
<proteinExistence type="predicted"/>
<feature type="coiled-coil region" evidence="1">
    <location>
        <begin position="639"/>
        <end position="666"/>
    </location>
</feature>
<accession>A0A101JNF4</accession>
<feature type="coiled-coil region" evidence="1">
    <location>
        <begin position="950"/>
        <end position="1039"/>
    </location>
</feature>
<evidence type="ECO:0000313" key="4">
    <source>
        <dbReference type="Proteomes" id="UP000053937"/>
    </source>
</evidence>
<dbReference type="GO" id="GO:0006302">
    <property type="term" value="P:double-strand break repair"/>
    <property type="evidence" value="ECO:0007669"/>
    <property type="project" value="InterPro"/>
</dbReference>
<dbReference type="PANTHER" id="PTHR32114:SF2">
    <property type="entry name" value="ABC TRANSPORTER ABCH.3"/>
    <property type="match status" value="1"/>
</dbReference>